<gene>
    <name evidence="4" type="ORF">BMMGA3_13425</name>
</gene>
<dbReference type="SUPFAM" id="SSF55144">
    <property type="entry name" value="LigT-like"/>
    <property type="match status" value="1"/>
</dbReference>
<dbReference type="AlphaFoldDB" id="I3ECC9"/>
<feature type="domain" description="Phosphoesterase HXTX" evidence="3">
    <location>
        <begin position="12"/>
        <end position="95"/>
    </location>
</feature>
<dbReference type="NCBIfam" id="TIGR02258">
    <property type="entry name" value="2_5_ligase"/>
    <property type="match status" value="1"/>
</dbReference>
<dbReference type="Gene3D" id="3.90.1140.10">
    <property type="entry name" value="Cyclic phosphodiesterase"/>
    <property type="match status" value="1"/>
</dbReference>
<dbReference type="Proteomes" id="UP000027602">
    <property type="component" value="Chromosome"/>
</dbReference>
<dbReference type="PANTHER" id="PTHR35561">
    <property type="entry name" value="RNA 2',3'-CYCLIC PHOSPHODIESTERASE"/>
    <property type="match status" value="1"/>
</dbReference>
<dbReference type="RefSeq" id="WP_003347327.1">
    <property type="nucleotide sequence ID" value="NZ_ADWW01000001.1"/>
</dbReference>
<comment type="similarity">
    <text evidence="2">Belongs to the 2H phosphoesterase superfamily. ThpR family.</text>
</comment>
<dbReference type="HOGENOM" id="CLU_081251_3_1_9"/>
<protein>
    <recommendedName>
        <fullName evidence="2">RNA 2',3'-cyclic phosphodiesterase</fullName>
        <shortName evidence="2">RNA 2',3'-CPDase</shortName>
        <ecNumber evidence="2">3.1.4.58</ecNumber>
    </recommendedName>
</protein>
<dbReference type="EC" id="3.1.4.58" evidence="2"/>
<reference evidence="4 5" key="1">
    <citation type="journal article" date="2015" name="BMC Genomics">
        <title>Transcriptome analysis of thermophilic methylotrophic Bacillus methanolicus MGA3 using RNA-sequencing provides detailed insights into its previously uncharted transcriptional landscape.</title>
        <authorList>
            <person name="Irla M."/>
            <person name="Neshat A."/>
            <person name="Brautaset T."/>
            <person name="Ruckert C."/>
            <person name="Kalinowski J."/>
            <person name="Wendisch V.F."/>
        </authorList>
    </citation>
    <scope>NUCLEOTIDE SEQUENCE [LARGE SCALE GENOMIC DNA]</scope>
    <source>
        <strain evidence="5">MGA3 / ATCC 53907</strain>
    </source>
</reference>
<dbReference type="InterPro" id="IPR014051">
    <property type="entry name" value="Phosphoesterase_HXTX"/>
</dbReference>
<feature type="short sequence motif" description="HXTX 2" evidence="2">
    <location>
        <begin position="130"/>
        <end position="133"/>
    </location>
</feature>
<dbReference type="HAMAP" id="MF_01940">
    <property type="entry name" value="RNA_CPDase"/>
    <property type="match status" value="1"/>
</dbReference>
<keyword evidence="1 2" id="KW-0378">Hydrolase</keyword>
<feature type="domain" description="Phosphoesterase HXTX" evidence="3">
    <location>
        <begin position="101"/>
        <end position="177"/>
    </location>
</feature>
<evidence type="ECO:0000256" key="2">
    <source>
        <dbReference type="HAMAP-Rule" id="MF_01940"/>
    </source>
</evidence>
<keyword evidence="5" id="KW-1185">Reference proteome</keyword>
<dbReference type="InterPro" id="IPR004175">
    <property type="entry name" value="RNA_CPDase"/>
</dbReference>
<dbReference type="KEGG" id="bmet:BMMGA3_13425"/>
<evidence type="ECO:0000256" key="1">
    <source>
        <dbReference type="ARBA" id="ARBA00022801"/>
    </source>
</evidence>
<accession>I3ECC9</accession>
<dbReference type="InterPro" id="IPR009097">
    <property type="entry name" value="Cyclic_Pdiesterase"/>
</dbReference>
<feature type="active site" description="Proton acceptor" evidence="2">
    <location>
        <position position="130"/>
    </location>
</feature>
<dbReference type="GO" id="GO:0016874">
    <property type="term" value="F:ligase activity"/>
    <property type="evidence" value="ECO:0007669"/>
    <property type="project" value="UniProtKB-KW"/>
</dbReference>
<organism evidence="4 5">
    <name type="scientific">Bacillus methanolicus (strain MGA3 / ATCC 53907)</name>
    <dbReference type="NCBI Taxonomy" id="796606"/>
    <lineage>
        <taxon>Bacteria</taxon>
        <taxon>Bacillati</taxon>
        <taxon>Bacillota</taxon>
        <taxon>Bacilli</taxon>
        <taxon>Bacillales</taxon>
        <taxon>Bacillaceae</taxon>
        <taxon>Bacillus</taxon>
    </lineage>
</organism>
<dbReference type="GO" id="GO:0008664">
    <property type="term" value="F:RNA 2',3'-cyclic 3'-phosphodiesterase activity"/>
    <property type="evidence" value="ECO:0007669"/>
    <property type="project" value="UniProtKB-EC"/>
</dbReference>
<keyword evidence="4" id="KW-0436">Ligase</keyword>
<evidence type="ECO:0000259" key="3">
    <source>
        <dbReference type="Pfam" id="PF02834"/>
    </source>
</evidence>
<dbReference type="STRING" id="796606.BMMGA3_13425"/>
<evidence type="ECO:0000313" key="5">
    <source>
        <dbReference type="Proteomes" id="UP000027602"/>
    </source>
</evidence>
<dbReference type="PANTHER" id="PTHR35561:SF1">
    <property type="entry name" value="RNA 2',3'-CYCLIC PHOSPHODIESTERASE"/>
    <property type="match status" value="1"/>
</dbReference>
<feature type="short sequence motif" description="HXTX 1" evidence="2">
    <location>
        <begin position="44"/>
        <end position="47"/>
    </location>
</feature>
<name>I3ECC9_BACMM</name>
<sequence length="190" mass="21975">MEKNPHYFLAVRLPKEAKQLLHEKAEQLKSELKFARWVHPEDYHITLAFLGNASCSQLNRTKELVQKNINGTSVFSLTIQHFGTFGRKDSPRIFWAGLHKEERLHQLRNLVFSACEKAGFQLETRPFSPHITLARKWTGSSSFSPVFLTENNSIEKEPITFEAKDVVLYQTHFEKTPKYEAVATFPLLTE</sequence>
<evidence type="ECO:0000313" key="4">
    <source>
        <dbReference type="EMBL" id="AIE61075.1"/>
    </source>
</evidence>
<dbReference type="OrthoDB" id="9789350at2"/>
<dbReference type="Pfam" id="PF02834">
    <property type="entry name" value="LigT_PEase"/>
    <property type="match status" value="2"/>
</dbReference>
<comment type="catalytic activity">
    <reaction evidence="2">
        <text>a 3'-end 2',3'-cyclophospho-ribonucleotide-RNA + H2O = a 3'-end 2'-phospho-ribonucleotide-RNA + H(+)</text>
        <dbReference type="Rhea" id="RHEA:11828"/>
        <dbReference type="Rhea" id="RHEA-COMP:10464"/>
        <dbReference type="Rhea" id="RHEA-COMP:17353"/>
        <dbReference type="ChEBI" id="CHEBI:15377"/>
        <dbReference type="ChEBI" id="CHEBI:15378"/>
        <dbReference type="ChEBI" id="CHEBI:83064"/>
        <dbReference type="ChEBI" id="CHEBI:173113"/>
        <dbReference type="EC" id="3.1.4.58"/>
    </reaction>
</comment>
<proteinExistence type="inferred from homology"/>
<feature type="active site" description="Proton donor" evidence="2">
    <location>
        <position position="44"/>
    </location>
</feature>
<dbReference type="GO" id="GO:0004113">
    <property type="term" value="F:2',3'-cyclic-nucleotide 3'-phosphodiesterase activity"/>
    <property type="evidence" value="ECO:0007669"/>
    <property type="project" value="InterPro"/>
</dbReference>
<dbReference type="eggNOG" id="COG1514">
    <property type="taxonomic scope" value="Bacteria"/>
</dbReference>
<dbReference type="EMBL" id="CP007739">
    <property type="protein sequence ID" value="AIE61075.1"/>
    <property type="molecule type" value="Genomic_DNA"/>
</dbReference>
<comment type="function">
    <text evidence="2">Hydrolyzes RNA 2',3'-cyclic phosphodiester to an RNA 2'-phosphomonoester.</text>
</comment>